<protein>
    <submittedName>
        <fullName evidence="6">Isoprenylcysteine carboxylmethyltransferase family protein</fullName>
        <ecNumber evidence="6">2.1.1.100</ecNumber>
        <ecNumber evidence="6">2.1.1.334</ecNumber>
    </submittedName>
</protein>
<evidence type="ECO:0000256" key="3">
    <source>
        <dbReference type="ARBA" id="ARBA00022989"/>
    </source>
</evidence>
<dbReference type="RefSeq" id="WP_311333135.1">
    <property type="nucleotide sequence ID" value="NZ_JAVRHZ010000005.1"/>
</dbReference>
<keyword evidence="6" id="KW-0808">Transferase</keyword>
<gene>
    <name evidence="6" type="ORF">RM538_09200</name>
</gene>
<reference evidence="6 7" key="1">
    <citation type="submission" date="2023-09" db="EMBL/GenBank/DDBJ databases">
        <authorList>
            <person name="Rey-Velasco X."/>
        </authorList>
    </citation>
    <scope>NUCLEOTIDE SEQUENCE [LARGE SCALE GENOMIC DNA]</scope>
    <source>
        <strain evidence="6 7">W242</strain>
    </source>
</reference>
<dbReference type="Proteomes" id="UP001254488">
    <property type="component" value="Unassembled WGS sequence"/>
</dbReference>
<evidence type="ECO:0000256" key="2">
    <source>
        <dbReference type="ARBA" id="ARBA00022692"/>
    </source>
</evidence>
<dbReference type="GO" id="GO:0032259">
    <property type="term" value="P:methylation"/>
    <property type="evidence" value="ECO:0007669"/>
    <property type="project" value="UniProtKB-KW"/>
</dbReference>
<evidence type="ECO:0000256" key="4">
    <source>
        <dbReference type="ARBA" id="ARBA00023136"/>
    </source>
</evidence>
<keyword evidence="6" id="KW-0489">Methyltransferase</keyword>
<keyword evidence="3 5" id="KW-1133">Transmembrane helix</keyword>
<dbReference type="InterPro" id="IPR007318">
    <property type="entry name" value="Phopholipid_MeTrfase"/>
</dbReference>
<comment type="subcellular location">
    <subcellularLocation>
        <location evidence="1">Endomembrane system</location>
        <topology evidence="1">Multi-pass membrane protein</topology>
    </subcellularLocation>
</comment>
<feature type="transmembrane region" description="Helical" evidence="5">
    <location>
        <begin position="107"/>
        <end position="123"/>
    </location>
</feature>
<evidence type="ECO:0000313" key="7">
    <source>
        <dbReference type="Proteomes" id="UP001254488"/>
    </source>
</evidence>
<comment type="caution">
    <text evidence="6">The sequence shown here is derived from an EMBL/GenBank/DDBJ whole genome shotgun (WGS) entry which is preliminary data.</text>
</comment>
<accession>A0ABU2YG18</accession>
<evidence type="ECO:0000313" key="6">
    <source>
        <dbReference type="EMBL" id="MDT0556180.1"/>
    </source>
</evidence>
<feature type="transmembrane region" description="Helical" evidence="5">
    <location>
        <begin position="12"/>
        <end position="32"/>
    </location>
</feature>
<dbReference type="EMBL" id="JAVRHZ010000005">
    <property type="protein sequence ID" value="MDT0556180.1"/>
    <property type="molecule type" value="Genomic_DNA"/>
</dbReference>
<dbReference type="PANTHER" id="PTHR43847:SF1">
    <property type="entry name" value="BLL3993 PROTEIN"/>
    <property type="match status" value="1"/>
</dbReference>
<evidence type="ECO:0000256" key="5">
    <source>
        <dbReference type="SAM" id="Phobius"/>
    </source>
</evidence>
<dbReference type="InterPro" id="IPR052527">
    <property type="entry name" value="Metal_cation-efflux_comp"/>
</dbReference>
<name>A0ABU2YG18_9FLAO</name>
<keyword evidence="2 5" id="KW-0812">Transmembrane</keyword>
<organism evidence="6 7">
    <name type="scientific">Patiriisocius hiemis</name>
    <dbReference type="NCBI Taxonomy" id="3075604"/>
    <lineage>
        <taxon>Bacteria</taxon>
        <taxon>Pseudomonadati</taxon>
        <taxon>Bacteroidota</taxon>
        <taxon>Flavobacteriia</taxon>
        <taxon>Flavobacteriales</taxon>
        <taxon>Flavobacteriaceae</taxon>
        <taxon>Patiriisocius</taxon>
    </lineage>
</organism>
<dbReference type="Gene3D" id="1.20.120.1630">
    <property type="match status" value="1"/>
</dbReference>
<proteinExistence type="predicted"/>
<evidence type="ECO:0000256" key="1">
    <source>
        <dbReference type="ARBA" id="ARBA00004127"/>
    </source>
</evidence>
<dbReference type="GO" id="GO:0004671">
    <property type="term" value="F:protein C-terminal S-isoprenylcysteine carboxyl O-methyltransferase activity"/>
    <property type="evidence" value="ECO:0007669"/>
    <property type="project" value="UniProtKB-EC"/>
</dbReference>
<dbReference type="EC" id="2.1.1.334" evidence="6"/>
<feature type="transmembrane region" description="Helical" evidence="5">
    <location>
        <begin position="38"/>
        <end position="61"/>
    </location>
</feature>
<sequence length="150" mass="17031">MSINTPKYKDYIFVGVQLLLFAGYVVPFKLTTLNLPEWLRYSGLVLVVFGIILGVTALVQINTKLSPFPTPVSNSKLLTNGAFGIARHPIYTALVLAGLGYAIHQESVLKILVTGLLLILFYFKSKYEEHLLSQKFPEYKQYQMKTRRFL</sequence>
<keyword evidence="7" id="KW-1185">Reference proteome</keyword>
<dbReference type="EC" id="2.1.1.100" evidence="6"/>
<dbReference type="PANTHER" id="PTHR43847">
    <property type="entry name" value="BLL3993 PROTEIN"/>
    <property type="match status" value="1"/>
</dbReference>
<dbReference type="Pfam" id="PF04191">
    <property type="entry name" value="PEMT"/>
    <property type="match status" value="1"/>
</dbReference>
<keyword evidence="4 5" id="KW-0472">Membrane</keyword>